<dbReference type="GO" id="GO:0005524">
    <property type="term" value="F:ATP binding"/>
    <property type="evidence" value="ECO:0007669"/>
    <property type="project" value="UniProtKB-KW"/>
</dbReference>
<evidence type="ECO:0000256" key="1">
    <source>
        <dbReference type="ARBA" id="ARBA00022741"/>
    </source>
</evidence>
<keyword evidence="2" id="KW-0067">ATP-binding</keyword>
<organism evidence="4">
    <name type="scientific">marine metagenome</name>
    <dbReference type="NCBI Taxonomy" id="408172"/>
    <lineage>
        <taxon>unclassified sequences</taxon>
        <taxon>metagenomes</taxon>
        <taxon>ecological metagenomes</taxon>
    </lineage>
</organism>
<dbReference type="EMBL" id="UINC01130399">
    <property type="protein sequence ID" value="SVD11445.1"/>
    <property type="molecule type" value="Genomic_DNA"/>
</dbReference>
<evidence type="ECO:0000259" key="3">
    <source>
        <dbReference type="Pfam" id="PF10431"/>
    </source>
</evidence>
<dbReference type="AlphaFoldDB" id="A0A382SPQ5"/>
<keyword evidence="1" id="KW-0547">Nucleotide-binding</keyword>
<dbReference type="InterPro" id="IPR019489">
    <property type="entry name" value="Clp_ATPase_C"/>
</dbReference>
<gene>
    <name evidence="4" type="ORF">METZ01_LOCUS364299</name>
</gene>
<sequence>PEYGARPIRRVIQSDIMPEISKMMLKYPEKKQITISYDKGKIHCL</sequence>
<name>A0A382SPQ5_9ZZZZ</name>
<dbReference type="Pfam" id="PF10431">
    <property type="entry name" value="ClpB_D2-small"/>
    <property type="match status" value="1"/>
</dbReference>
<accession>A0A382SPQ5</accession>
<feature type="domain" description="Clp ATPase C-terminal" evidence="3">
    <location>
        <begin position="1"/>
        <end position="28"/>
    </location>
</feature>
<proteinExistence type="predicted"/>
<evidence type="ECO:0000313" key="4">
    <source>
        <dbReference type="EMBL" id="SVD11445.1"/>
    </source>
</evidence>
<feature type="non-terminal residue" evidence="4">
    <location>
        <position position="1"/>
    </location>
</feature>
<protein>
    <recommendedName>
        <fullName evidence="3">Clp ATPase C-terminal domain-containing protein</fullName>
    </recommendedName>
</protein>
<evidence type="ECO:0000256" key="2">
    <source>
        <dbReference type="ARBA" id="ARBA00022840"/>
    </source>
</evidence>
<dbReference type="Gene3D" id="1.10.8.60">
    <property type="match status" value="1"/>
</dbReference>
<reference evidence="4" key="1">
    <citation type="submission" date="2018-05" db="EMBL/GenBank/DDBJ databases">
        <authorList>
            <person name="Lanie J.A."/>
            <person name="Ng W.-L."/>
            <person name="Kazmierczak K.M."/>
            <person name="Andrzejewski T.M."/>
            <person name="Davidsen T.M."/>
            <person name="Wayne K.J."/>
            <person name="Tettelin H."/>
            <person name="Glass J.I."/>
            <person name="Rusch D."/>
            <person name="Podicherti R."/>
            <person name="Tsui H.-C.T."/>
            <person name="Winkler M.E."/>
        </authorList>
    </citation>
    <scope>NUCLEOTIDE SEQUENCE</scope>
</reference>